<feature type="region of interest" description="Disordered" evidence="4">
    <location>
        <begin position="55"/>
        <end position="87"/>
    </location>
</feature>
<reference evidence="5" key="2">
    <citation type="submission" date="2025-05" db="UniProtKB">
        <authorList>
            <consortium name="EnsemblMetazoa"/>
        </authorList>
    </citation>
    <scope>IDENTIFICATION</scope>
    <source>
        <strain evidence="5">Foshan</strain>
    </source>
</reference>
<evidence type="ECO:0000256" key="4">
    <source>
        <dbReference type="SAM" id="MobiDB-lite"/>
    </source>
</evidence>
<evidence type="ECO:0000313" key="5">
    <source>
        <dbReference type="EnsemblMetazoa" id="AALFPA23_005766.P7404"/>
    </source>
</evidence>
<dbReference type="PROSITE" id="PS51808">
    <property type="entry name" value="CHCH"/>
    <property type="match status" value="1"/>
</dbReference>
<name>A0ABM1Y4Y7_AEDAL</name>
<keyword evidence="6" id="KW-1185">Reference proteome</keyword>
<dbReference type="Pfam" id="PF08583">
    <property type="entry name" value="Cmc1"/>
    <property type="match status" value="1"/>
</dbReference>
<accession>A0ABM1Y4Y7</accession>
<proteinExistence type="inferred from homology"/>
<comment type="similarity">
    <text evidence="1 3">Belongs to the CMC family.</text>
</comment>
<dbReference type="EnsemblMetazoa" id="AALFPA23_005766.R7404">
    <property type="protein sequence ID" value="AALFPA23_005766.P7404"/>
    <property type="gene ID" value="AALFPA23_005766"/>
</dbReference>
<evidence type="ECO:0000256" key="2">
    <source>
        <dbReference type="ARBA" id="ARBA00023157"/>
    </source>
</evidence>
<sequence length="87" mass="10466">MHSDLSPHLHTPECNRLIDLLKKCHEENKYAKFLGVCNDFDHKVVACLREERKERSRLNRERSVEKQRLVQERMKQFDKEEKSRSSA</sequence>
<evidence type="ECO:0000256" key="3">
    <source>
        <dbReference type="RuleBase" id="RU364104"/>
    </source>
</evidence>
<reference evidence="6" key="1">
    <citation type="journal article" date="2015" name="Proc. Natl. Acad. Sci. U.S.A.">
        <title>Genome sequence of the Asian Tiger mosquito, Aedes albopictus, reveals insights into its biology, genetics, and evolution.</title>
        <authorList>
            <person name="Chen X.G."/>
            <person name="Jiang X."/>
            <person name="Gu J."/>
            <person name="Xu M."/>
            <person name="Wu Y."/>
            <person name="Deng Y."/>
            <person name="Zhang C."/>
            <person name="Bonizzoni M."/>
            <person name="Dermauw W."/>
            <person name="Vontas J."/>
            <person name="Armbruster P."/>
            <person name="Huang X."/>
            <person name="Yang Y."/>
            <person name="Zhang H."/>
            <person name="He W."/>
            <person name="Peng H."/>
            <person name="Liu Y."/>
            <person name="Wu K."/>
            <person name="Chen J."/>
            <person name="Lirakis M."/>
            <person name="Topalis P."/>
            <person name="Van Leeuwen T."/>
            <person name="Hall A.B."/>
            <person name="Jiang X."/>
            <person name="Thorpe C."/>
            <person name="Mueller R.L."/>
            <person name="Sun C."/>
            <person name="Waterhouse R.M."/>
            <person name="Yan G."/>
            <person name="Tu Z.J."/>
            <person name="Fang X."/>
            <person name="James A.A."/>
        </authorList>
    </citation>
    <scope>NUCLEOTIDE SEQUENCE [LARGE SCALE GENOMIC DNA]</scope>
    <source>
        <strain evidence="6">Foshan</strain>
    </source>
</reference>
<protein>
    <recommendedName>
        <fullName evidence="3">COX assembly mitochondrial protein</fullName>
    </recommendedName>
</protein>
<dbReference type="RefSeq" id="XP_029712826.1">
    <property type="nucleotide sequence ID" value="XM_029856966.2"/>
</dbReference>
<evidence type="ECO:0000313" key="6">
    <source>
        <dbReference type="Proteomes" id="UP000069940"/>
    </source>
</evidence>
<organism evidence="5 6">
    <name type="scientific">Aedes albopictus</name>
    <name type="common">Asian tiger mosquito</name>
    <name type="synonym">Stegomyia albopicta</name>
    <dbReference type="NCBI Taxonomy" id="7160"/>
    <lineage>
        <taxon>Eukaryota</taxon>
        <taxon>Metazoa</taxon>
        <taxon>Ecdysozoa</taxon>
        <taxon>Arthropoda</taxon>
        <taxon>Hexapoda</taxon>
        <taxon>Insecta</taxon>
        <taxon>Pterygota</taxon>
        <taxon>Neoptera</taxon>
        <taxon>Endopterygota</taxon>
        <taxon>Diptera</taxon>
        <taxon>Nematocera</taxon>
        <taxon>Culicoidea</taxon>
        <taxon>Culicidae</taxon>
        <taxon>Culicinae</taxon>
        <taxon>Aedini</taxon>
        <taxon>Aedes</taxon>
        <taxon>Stegomyia</taxon>
    </lineage>
</organism>
<comment type="subcellular location">
    <subcellularLocation>
        <location evidence="3">Mitochondrion</location>
    </subcellularLocation>
</comment>
<evidence type="ECO:0000256" key="1">
    <source>
        <dbReference type="ARBA" id="ARBA00007347"/>
    </source>
</evidence>
<dbReference type="Proteomes" id="UP000069940">
    <property type="component" value="Unassembled WGS sequence"/>
</dbReference>
<dbReference type="GeneID" id="115257405"/>
<dbReference type="InterPro" id="IPR013892">
    <property type="entry name" value="Cyt_c_biogenesis_Cmc1-like"/>
</dbReference>
<keyword evidence="2" id="KW-1015">Disulfide bond</keyword>
<keyword evidence="3" id="KW-0496">Mitochondrion</keyword>